<evidence type="ECO:0000256" key="7">
    <source>
        <dbReference type="ARBA" id="ARBA00022989"/>
    </source>
</evidence>
<dbReference type="GO" id="GO:0005743">
    <property type="term" value="C:mitochondrial inner membrane"/>
    <property type="evidence" value="ECO:0007669"/>
    <property type="project" value="UniProtKB-SubCell"/>
</dbReference>
<feature type="binding site" evidence="10">
    <location>
        <position position="120"/>
    </location>
    <ligand>
        <name>a ubiquinone</name>
        <dbReference type="ChEBI" id="CHEBI:16389"/>
        <note>ligand shared with IP/SDHB</note>
    </ligand>
</feature>
<keyword evidence="6 12" id="KW-0809">Transit peptide</keyword>
<keyword evidence="4 12" id="KW-0812">Transmembrane</keyword>
<dbReference type="GO" id="GO:0006099">
    <property type="term" value="P:tricarboxylic acid cycle"/>
    <property type="evidence" value="ECO:0007669"/>
    <property type="project" value="TreeGrafter"/>
</dbReference>
<dbReference type="PANTHER" id="PTHR13337:SF2">
    <property type="entry name" value="SUCCINATE DEHYDROGENASE [UBIQUINONE] CYTOCHROME B SMALL SUBUNIT, MITOCHONDRIAL"/>
    <property type="match status" value="1"/>
</dbReference>
<dbReference type="GO" id="GO:0046872">
    <property type="term" value="F:metal ion binding"/>
    <property type="evidence" value="ECO:0007669"/>
    <property type="project" value="UniProtKB-KW"/>
</dbReference>
<evidence type="ECO:0000256" key="3">
    <source>
        <dbReference type="ARBA" id="ARBA00022448"/>
    </source>
</evidence>
<evidence type="ECO:0000256" key="1">
    <source>
        <dbReference type="ARBA" id="ARBA00004448"/>
    </source>
</evidence>
<dbReference type="Gene3D" id="1.20.1300.10">
    <property type="entry name" value="Fumarate reductase/succinate dehydrogenase, transmembrane subunit"/>
    <property type="match status" value="1"/>
</dbReference>
<keyword evidence="5 12" id="KW-0999">Mitochondrion inner membrane</keyword>
<proteinExistence type="inferred from homology"/>
<gene>
    <name evidence="13" type="ORF">Cboi02_000041200</name>
</gene>
<reference evidence="13" key="1">
    <citation type="submission" date="2023-04" db="EMBL/GenBank/DDBJ databases">
        <title>Candida boidinii NBRC 10035.</title>
        <authorList>
            <person name="Ichikawa N."/>
            <person name="Sato H."/>
            <person name="Tonouchi N."/>
        </authorList>
    </citation>
    <scope>NUCLEOTIDE SEQUENCE</scope>
    <source>
        <strain evidence="13">NBRC 10035</strain>
    </source>
</reference>
<dbReference type="Proteomes" id="UP001165120">
    <property type="component" value="Unassembled WGS sequence"/>
</dbReference>
<feature type="transmembrane region" description="Helical" evidence="12">
    <location>
        <begin position="74"/>
        <end position="92"/>
    </location>
</feature>
<keyword evidence="8 12" id="KW-0496">Mitochondrion</keyword>
<feature type="transmembrane region" description="Helical" evidence="12">
    <location>
        <begin position="128"/>
        <end position="151"/>
    </location>
</feature>
<evidence type="ECO:0000256" key="12">
    <source>
        <dbReference type="RuleBase" id="RU364031"/>
    </source>
</evidence>
<evidence type="ECO:0000256" key="4">
    <source>
        <dbReference type="ARBA" id="ARBA00022692"/>
    </source>
</evidence>
<dbReference type="GO" id="GO:0020037">
    <property type="term" value="F:heme binding"/>
    <property type="evidence" value="ECO:0007669"/>
    <property type="project" value="TreeGrafter"/>
</dbReference>
<keyword evidence="11" id="KW-0479">Metal-binding</keyword>
<dbReference type="PANTHER" id="PTHR13337">
    <property type="entry name" value="SUCCINATE DEHYDROGENASE"/>
    <property type="match status" value="1"/>
</dbReference>
<accession>A0A9W6SUI9</accession>
<dbReference type="Pfam" id="PF05328">
    <property type="entry name" value="CybS"/>
    <property type="match status" value="1"/>
</dbReference>
<evidence type="ECO:0000256" key="11">
    <source>
        <dbReference type="PIRSR" id="PIRSR607992-2"/>
    </source>
</evidence>
<keyword evidence="14" id="KW-1185">Reference proteome</keyword>
<keyword evidence="9 12" id="KW-0472">Membrane</keyword>
<dbReference type="GO" id="GO:0006121">
    <property type="term" value="P:mitochondrial electron transport, succinate to ubiquinone"/>
    <property type="evidence" value="ECO:0007669"/>
    <property type="project" value="TreeGrafter"/>
</dbReference>
<dbReference type="EMBL" id="BSXN01000074">
    <property type="protein sequence ID" value="GME66975.1"/>
    <property type="molecule type" value="Genomic_DNA"/>
</dbReference>
<dbReference type="AlphaFoldDB" id="A0A9W6SUI9"/>
<keyword evidence="3" id="KW-0813">Transport</keyword>
<evidence type="ECO:0000256" key="2">
    <source>
        <dbReference type="ARBA" id="ARBA00007294"/>
    </source>
</evidence>
<comment type="subcellular location">
    <subcellularLocation>
        <location evidence="1 12">Mitochondrion inner membrane</location>
        <topology evidence="1 12">Multi-pass membrane protein</topology>
    </subcellularLocation>
</comment>
<evidence type="ECO:0000256" key="9">
    <source>
        <dbReference type="ARBA" id="ARBA00023136"/>
    </source>
</evidence>
<dbReference type="GO" id="GO:0048039">
    <property type="term" value="F:ubiquinone binding"/>
    <property type="evidence" value="ECO:0007669"/>
    <property type="project" value="TreeGrafter"/>
</dbReference>
<evidence type="ECO:0000313" key="14">
    <source>
        <dbReference type="Proteomes" id="UP001165120"/>
    </source>
</evidence>
<evidence type="ECO:0000256" key="5">
    <source>
        <dbReference type="ARBA" id="ARBA00022792"/>
    </source>
</evidence>
<evidence type="ECO:0000256" key="8">
    <source>
        <dbReference type="ARBA" id="ARBA00023128"/>
    </source>
</evidence>
<feature type="binding site" description="axial binding residue" evidence="11">
    <location>
        <position position="108"/>
    </location>
    <ligand>
        <name>heme b</name>
        <dbReference type="ChEBI" id="CHEBI:60344"/>
        <note>ligand shared with SDHC</note>
    </ligand>
    <ligandPart>
        <name>Fe</name>
        <dbReference type="ChEBI" id="CHEBI:18248"/>
    </ligandPart>
</feature>
<comment type="caution">
    <text evidence="13">The sequence shown here is derived from an EMBL/GenBank/DDBJ whole genome shotgun (WGS) entry which is preliminary data.</text>
</comment>
<comment type="caution">
    <text evidence="12">Lacks conserved residue(s) required for the propagation of feature annotation.</text>
</comment>
<keyword evidence="7 12" id="KW-1133">Transmembrane helix</keyword>
<sequence length="168" mass="19154">MISNLIRPQILKSSQQNSINLLSSLRYISLKPDFKKFKLIEQPAGGIIGTVNDAYQPKEIDYYEGSYHWMYDRLITLTLVPLTITPFILGNIEYPILDASLSCLLLWHCKAGFESCIIDYIPKRVYGIWHSIAMGFLSIGTWISLYGIYVIETENNGLLNIITSIWTA</sequence>
<organism evidence="13 14">
    <name type="scientific">Candida boidinii</name>
    <name type="common">Yeast</name>
    <dbReference type="NCBI Taxonomy" id="5477"/>
    <lineage>
        <taxon>Eukaryota</taxon>
        <taxon>Fungi</taxon>
        <taxon>Dikarya</taxon>
        <taxon>Ascomycota</taxon>
        <taxon>Saccharomycotina</taxon>
        <taxon>Pichiomycetes</taxon>
        <taxon>Pichiales</taxon>
        <taxon>Pichiaceae</taxon>
        <taxon>Ogataea</taxon>
        <taxon>Ogataea/Candida clade</taxon>
    </lineage>
</organism>
<protein>
    <recommendedName>
        <fullName evidence="12">Succinate dehydrogenase [ubiquinone] cytochrome b small subunit</fullName>
    </recommendedName>
</protein>
<dbReference type="InterPro" id="IPR007992">
    <property type="entry name" value="CybS"/>
</dbReference>
<keyword evidence="11" id="KW-0408">Iron</keyword>
<evidence type="ECO:0000256" key="6">
    <source>
        <dbReference type="ARBA" id="ARBA00022946"/>
    </source>
</evidence>
<comment type="similarity">
    <text evidence="2 12">Belongs to the CybS family.</text>
</comment>
<evidence type="ECO:0000313" key="13">
    <source>
        <dbReference type="EMBL" id="GME66975.1"/>
    </source>
</evidence>
<evidence type="ECO:0000256" key="10">
    <source>
        <dbReference type="PIRSR" id="PIRSR607992-1"/>
    </source>
</evidence>
<name>A0A9W6SUI9_CANBO</name>
<dbReference type="InterPro" id="IPR034804">
    <property type="entry name" value="SQR/QFR_C/D"/>
</dbReference>
<dbReference type="CDD" id="cd03496">
    <property type="entry name" value="SQR_TypeC_CybS"/>
    <property type="match status" value="1"/>
</dbReference>